<dbReference type="Proteomes" id="UP001156102">
    <property type="component" value="Unassembled WGS sequence"/>
</dbReference>
<dbReference type="Pfam" id="PF18927">
    <property type="entry name" value="CrtO"/>
    <property type="match status" value="1"/>
</dbReference>
<keyword evidence="15" id="KW-1185">Reference proteome</keyword>
<keyword evidence="2" id="KW-1003">Cell membrane</keyword>
<keyword evidence="6 13" id="KW-1133">Transmembrane helix</keyword>
<feature type="transmembrane region" description="Helical" evidence="13">
    <location>
        <begin position="124"/>
        <end position="141"/>
    </location>
</feature>
<name>A0AA41XFQ4_9BACI</name>
<dbReference type="PROSITE" id="PS51257">
    <property type="entry name" value="PROKAR_LIPOPROTEIN"/>
    <property type="match status" value="1"/>
</dbReference>
<evidence type="ECO:0000256" key="3">
    <source>
        <dbReference type="ARBA" id="ARBA00022679"/>
    </source>
</evidence>
<evidence type="ECO:0000256" key="2">
    <source>
        <dbReference type="ARBA" id="ARBA00022475"/>
    </source>
</evidence>
<dbReference type="AlphaFoldDB" id="A0AA41XFQ4"/>
<comment type="subcellular location">
    <subcellularLocation>
        <location evidence="1">Cell membrane</location>
        <topology evidence="1">Single-pass membrane protein</topology>
    </subcellularLocation>
</comment>
<reference evidence="14" key="1">
    <citation type="submission" date="2022-07" db="EMBL/GenBank/DDBJ databases">
        <authorList>
            <person name="Li W.-J."/>
            <person name="Deng Q.-Q."/>
        </authorList>
    </citation>
    <scope>NUCLEOTIDE SEQUENCE</scope>
    <source>
        <strain evidence="14">SYSU M60031</strain>
    </source>
</reference>
<evidence type="ECO:0000313" key="15">
    <source>
        <dbReference type="Proteomes" id="UP001156102"/>
    </source>
</evidence>
<evidence type="ECO:0000256" key="13">
    <source>
        <dbReference type="SAM" id="Phobius"/>
    </source>
</evidence>
<protein>
    <recommendedName>
        <fullName evidence="11">Glycosyl-4,4'-diaponeurosporenoate acyltransferase</fullName>
    </recommendedName>
</protein>
<evidence type="ECO:0000256" key="1">
    <source>
        <dbReference type="ARBA" id="ARBA00004162"/>
    </source>
</evidence>
<gene>
    <name evidence="14" type="ORF">NK662_22445</name>
</gene>
<dbReference type="GO" id="GO:0016746">
    <property type="term" value="F:acyltransferase activity"/>
    <property type="evidence" value="ECO:0007669"/>
    <property type="project" value="UniProtKB-KW"/>
</dbReference>
<evidence type="ECO:0000313" key="14">
    <source>
        <dbReference type="EMBL" id="MCP8971281.1"/>
    </source>
</evidence>
<sequence length="160" mass="19221">MKHWPAVMVIVVDAVAWLCIHMGISYACSRYSQAYFRRDGWLYRERLWERKGRLYEKLGIRRWKRFAPDAGGLFRDGFRKRRLHGQDTAYLQSFLAETKRAELAHWLCIPPALLFFLWNKADVGVVMVMYAFAFNLPFIFIQRYNRIRLQRLLGRTRQDL</sequence>
<keyword evidence="8 14" id="KW-0012">Acyltransferase</keyword>
<keyword evidence="5" id="KW-0732">Signal</keyword>
<evidence type="ECO:0000256" key="11">
    <source>
        <dbReference type="ARBA" id="ARBA00023667"/>
    </source>
</evidence>
<comment type="function">
    <text evidence="12">Catalyzes the acylation of glycosyl-4,4'-diaponeurosporenoate, i.e. the esterification of glucose at the C6'' position with the carboxyl group of the C(15) fatty acid 12-methyltetradecanoic acid, to yield staphyloxanthin. This is the last step in the biosynthesis of this orange pigment, present in most staphylococci strains.</text>
</comment>
<evidence type="ECO:0000256" key="10">
    <source>
        <dbReference type="ARBA" id="ARBA00023603"/>
    </source>
</evidence>
<keyword evidence="3" id="KW-0808">Transferase</keyword>
<evidence type="ECO:0000256" key="4">
    <source>
        <dbReference type="ARBA" id="ARBA00022692"/>
    </source>
</evidence>
<dbReference type="InterPro" id="IPR044021">
    <property type="entry name" value="CrtO"/>
</dbReference>
<keyword evidence="7 13" id="KW-0472">Membrane</keyword>
<evidence type="ECO:0000256" key="9">
    <source>
        <dbReference type="ARBA" id="ARBA00023588"/>
    </source>
</evidence>
<keyword evidence="4 13" id="KW-0812">Transmembrane</keyword>
<dbReference type="RefSeq" id="WP_254761210.1">
    <property type="nucleotide sequence ID" value="NZ_JANCLT010000023.1"/>
</dbReference>
<evidence type="ECO:0000256" key="8">
    <source>
        <dbReference type="ARBA" id="ARBA00023315"/>
    </source>
</evidence>
<evidence type="ECO:0000256" key="12">
    <source>
        <dbReference type="ARBA" id="ARBA00025324"/>
    </source>
</evidence>
<evidence type="ECO:0000256" key="6">
    <source>
        <dbReference type="ARBA" id="ARBA00022989"/>
    </source>
</evidence>
<comment type="caution">
    <text evidence="14">The sequence shown here is derived from an EMBL/GenBank/DDBJ whole genome shotgun (WGS) entry which is preliminary data.</text>
</comment>
<organism evidence="14 15">
    <name type="scientific">Ectobacillus ponti</name>
    <dbReference type="NCBI Taxonomy" id="2961894"/>
    <lineage>
        <taxon>Bacteria</taxon>
        <taxon>Bacillati</taxon>
        <taxon>Bacillota</taxon>
        <taxon>Bacilli</taxon>
        <taxon>Bacillales</taxon>
        <taxon>Bacillaceae</taxon>
        <taxon>Ectobacillus</taxon>
    </lineage>
</organism>
<accession>A0AA41XFQ4</accession>
<dbReference type="GO" id="GO:0005886">
    <property type="term" value="C:plasma membrane"/>
    <property type="evidence" value="ECO:0007669"/>
    <property type="project" value="UniProtKB-SubCell"/>
</dbReference>
<evidence type="ECO:0000256" key="7">
    <source>
        <dbReference type="ARBA" id="ARBA00023136"/>
    </source>
</evidence>
<feature type="transmembrane region" description="Helical" evidence="13">
    <location>
        <begin position="6"/>
        <end position="28"/>
    </location>
</feature>
<evidence type="ECO:0000256" key="5">
    <source>
        <dbReference type="ARBA" id="ARBA00022729"/>
    </source>
</evidence>
<comment type="pathway">
    <text evidence="9">Carotenoid biosynthesis; staphyloxanthin biosynthesis; staphyloxanthin from farnesyl diphosphate: step 5/5.</text>
</comment>
<feature type="transmembrane region" description="Helical" evidence="13">
    <location>
        <begin position="101"/>
        <end position="118"/>
    </location>
</feature>
<dbReference type="EMBL" id="JANCLT010000023">
    <property type="protein sequence ID" value="MCP8971281.1"/>
    <property type="molecule type" value="Genomic_DNA"/>
</dbReference>
<comment type="similarity">
    <text evidence="10">Belongs to the acyltransferase CrtO family.</text>
</comment>
<proteinExistence type="inferred from homology"/>